<comment type="caution">
    <text evidence="1">The sequence shown here is derived from an EMBL/GenBank/DDBJ whole genome shotgun (WGS) entry which is preliminary data.</text>
</comment>
<sequence length="149" mass="16049">MKQRMNTWGLKQYSAIEAPTPTHRPSLPTARHSFTGPLSSPTLSCSSLATRLWRGGVGGPAHGVLPLSTSPLSMRQHSDARSDAWTPAPPHTEMALLTSDLLVHLLPPWYSGTVRPLGSEGFPSARVRILSTVRVKVGLPHSGQRFPSG</sequence>
<keyword evidence="2" id="KW-1185">Reference proteome</keyword>
<reference evidence="1 2" key="1">
    <citation type="submission" date="2019-05" db="EMBL/GenBank/DDBJ databases">
        <title>Another draft genome of Portunus trituberculatus and its Hox gene families provides insights of decapod evolution.</title>
        <authorList>
            <person name="Jeong J.-H."/>
            <person name="Song I."/>
            <person name="Kim S."/>
            <person name="Choi T."/>
            <person name="Kim D."/>
            <person name="Ryu S."/>
            <person name="Kim W."/>
        </authorList>
    </citation>
    <scope>NUCLEOTIDE SEQUENCE [LARGE SCALE GENOMIC DNA]</scope>
    <source>
        <tissue evidence="1">Muscle</tissue>
    </source>
</reference>
<accession>A0A5B7G304</accession>
<evidence type="ECO:0000313" key="2">
    <source>
        <dbReference type="Proteomes" id="UP000324222"/>
    </source>
</evidence>
<dbReference type="Proteomes" id="UP000324222">
    <property type="component" value="Unassembled WGS sequence"/>
</dbReference>
<organism evidence="1 2">
    <name type="scientific">Portunus trituberculatus</name>
    <name type="common">Swimming crab</name>
    <name type="synonym">Neptunus trituberculatus</name>
    <dbReference type="NCBI Taxonomy" id="210409"/>
    <lineage>
        <taxon>Eukaryota</taxon>
        <taxon>Metazoa</taxon>
        <taxon>Ecdysozoa</taxon>
        <taxon>Arthropoda</taxon>
        <taxon>Crustacea</taxon>
        <taxon>Multicrustacea</taxon>
        <taxon>Malacostraca</taxon>
        <taxon>Eumalacostraca</taxon>
        <taxon>Eucarida</taxon>
        <taxon>Decapoda</taxon>
        <taxon>Pleocyemata</taxon>
        <taxon>Brachyura</taxon>
        <taxon>Eubrachyura</taxon>
        <taxon>Portunoidea</taxon>
        <taxon>Portunidae</taxon>
        <taxon>Portuninae</taxon>
        <taxon>Portunus</taxon>
    </lineage>
</organism>
<evidence type="ECO:0000313" key="1">
    <source>
        <dbReference type="EMBL" id="MPC51633.1"/>
    </source>
</evidence>
<dbReference type="AlphaFoldDB" id="A0A5B7G304"/>
<gene>
    <name evidence="1" type="ORF">E2C01_045484</name>
</gene>
<dbReference type="EMBL" id="VSRR010010307">
    <property type="protein sequence ID" value="MPC51633.1"/>
    <property type="molecule type" value="Genomic_DNA"/>
</dbReference>
<protein>
    <submittedName>
        <fullName evidence="1">Uncharacterized protein</fullName>
    </submittedName>
</protein>
<proteinExistence type="predicted"/>
<name>A0A5B7G304_PORTR</name>